<dbReference type="SUPFAM" id="SSF56672">
    <property type="entry name" value="DNA/RNA polymerases"/>
    <property type="match status" value="1"/>
</dbReference>
<dbReference type="Proteomes" id="UP001162480">
    <property type="component" value="Chromosome 3"/>
</dbReference>
<proteinExistence type="predicted"/>
<dbReference type="InterPro" id="IPR043502">
    <property type="entry name" value="DNA/RNA_pol_sf"/>
</dbReference>
<protein>
    <recommendedName>
        <fullName evidence="1">Reverse transcriptase domain-containing protein</fullName>
    </recommendedName>
</protein>
<evidence type="ECO:0000313" key="2">
    <source>
        <dbReference type="EMBL" id="CAI9719264.1"/>
    </source>
</evidence>
<feature type="domain" description="Reverse transcriptase" evidence="1">
    <location>
        <begin position="1"/>
        <end position="264"/>
    </location>
</feature>
<gene>
    <name evidence="2" type="ORF">OCTVUL_1B021734</name>
</gene>
<dbReference type="AlphaFoldDB" id="A0AA36APF0"/>
<evidence type="ECO:0000313" key="3">
    <source>
        <dbReference type="Proteomes" id="UP001162480"/>
    </source>
</evidence>
<accession>A0AA36APF0</accession>
<evidence type="ECO:0000259" key="1">
    <source>
        <dbReference type="PROSITE" id="PS50878"/>
    </source>
</evidence>
<dbReference type="Pfam" id="PF00078">
    <property type="entry name" value="RVT_1"/>
    <property type="match status" value="1"/>
</dbReference>
<dbReference type="PANTHER" id="PTHR47027:SF8">
    <property type="entry name" value="RIBONUCLEASE H"/>
    <property type="match status" value="1"/>
</dbReference>
<organism evidence="2 3">
    <name type="scientific">Octopus vulgaris</name>
    <name type="common">Common octopus</name>
    <dbReference type="NCBI Taxonomy" id="6645"/>
    <lineage>
        <taxon>Eukaryota</taxon>
        <taxon>Metazoa</taxon>
        <taxon>Spiralia</taxon>
        <taxon>Lophotrochozoa</taxon>
        <taxon>Mollusca</taxon>
        <taxon>Cephalopoda</taxon>
        <taxon>Coleoidea</taxon>
        <taxon>Octopodiformes</taxon>
        <taxon>Octopoda</taxon>
        <taxon>Incirrata</taxon>
        <taxon>Octopodidae</taxon>
        <taxon>Octopus</taxon>
    </lineage>
</organism>
<dbReference type="PROSITE" id="PS50878">
    <property type="entry name" value="RT_POL"/>
    <property type="match status" value="1"/>
</dbReference>
<sequence length="284" mass="32437">MARQATIQGRNGEELHDQEGIRKRWKEYTVQLYAGNNLDEQAEEKSLELELEPDILEDEVVWAIKQLANRKAPGTDDIPLELLKPIPTKTLTSLCQRIWRISFDSIDHDKLWKCLEEMGTPLHLVQLIRSLYQNQEATVRTPYGNTDWFEIGKGTRQGCILSPAAFNMYAEKVMSNAGLEDSSIGRRNINNLRYADDTTLLVESGKDLEDLVLLVKKESEKFGLYLNVKKMKIMSTAATTNISIKIDNEEIEVVDDFIFLGSKINRDEMLSSQDINFSLFESNS</sequence>
<dbReference type="PANTHER" id="PTHR47027">
    <property type="entry name" value="REVERSE TRANSCRIPTASE DOMAIN-CONTAINING PROTEIN"/>
    <property type="match status" value="1"/>
</dbReference>
<dbReference type="EMBL" id="OX597816">
    <property type="protein sequence ID" value="CAI9719264.1"/>
    <property type="molecule type" value="Genomic_DNA"/>
</dbReference>
<reference evidence="2" key="1">
    <citation type="submission" date="2023-08" db="EMBL/GenBank/DDBJ databases">
        <authorList>
            <person name="Alioto T."/>
            <person name="Alioto T."/>
            <person name="Gomez Garrido J."/>
        </authorList>
    </citation>
    <scope>NUCLEOTIDE SEQUENCE</scope>
</reference>
<name>A0AA36APF0_OCTVU</name>
<dbReference type="InterPro" id="IPR000477">
    <property type="entry name" value="RT_dom"/>
</dbReference>
<keyword evidence="3" id="KW-1185">Reference proteome</keyword>